<protein>
    <submittedName>
        <fullName evidence="2">Uncharacterized protein</fullName>
    </submittedName>
</protein>
<gene>
    <name evidence="2" type="ORF">VP1G_10583</name>
</gene>
<dbReference type="EMBL" id="KN714670">
    <property type="protein sequence ID" value="KUI53660.1"/>
    <property type="molecule type" value="Genomic_DNA"/>
</dbReference>
<dbReference type="Proteomes" id="UP000078576">
    <property type="component" value="Unassembled WGS sequence"/>
</dbReference>
<feature type="region of interest" description="Disordered" evidence="1">
    <location>
        <begin position="38"/>
        <end position="57"/>
    </location>
</feature>
<sequence>MHPHHVGAALHRGRHRRRGAPDPLGRPRHPRDLADEALPARAHQPRQALQARPRPQLAHVPQDRQVLLPELGEAQARFLRDGRDEAVAREPHALVALAAGTAAAAAVVVQAAHRGGRAAHHFWVHGPCRDVIDDVRPGLDGCLGDGGAVGVDADEDVLCLGHRADEFHGGHDTGNFFLGRDFGTLGGCGLAAYIDHGGP</sequence>
<organism evidence="2 3">
    <name type="scientific">Cytospora mali</name>
    <name type="common">Apple Valsa canker fungus</name>
    <name type="synonym">Valsa mali</name>
    <dbReference type="NCBI Taxonomy" id="578113"/>
    <lineage>
        <taxon>Eukaryota</taxon>
        <taxon>Fungi</taxon>
        <taxon>Dikarya</taxon>
        <taxon>Ascomycota</taxon>
        <taxon>Pezizomycotina</taxon>
        <taxon>Sordariomycetes</taxon>
        <taxon>Sordariomycetidae</taxon>
        <taxon>Diaporthales</taxon>
        <taxon>Cytosporaceae</taxon>
        <taxon>Cytospora</taxon>
    </lineage>
</organism>
<evidence type="ECO:0000256" key="1">
    <source>
        <dbReference type="SAM" id="MobiDB-lite"/>
    </source>
</evidence>
<keyword evidence="3" id="KW-1185">Reference proteome</keyword>
<accession>A0A194UPR4</accession>
<reference evidence="3" key="1">
    <citation type="submission" date="2014-12" db="EMBL/GenBank/DDBJ databases">
        <title>Genome Sequence of Valsa Canker Pathogens Uncovers a Specific Adaption of Colonization on Woody Bark.</title>
        <authorList>
            <person name="Yin Z."/>
            <person name="Liu H."/>
            <person name="Gao X."/>
            <person name="Li Z."/>
            <person name="Song N."/>
            <person name="Ke X."/>
            <person name="Dai Q."/>
            <person name="Wu Y."/>
            <person name="Sun Y."/>
            <person name="Xu J.-R."/>
            <person name="Kang Z.K."/>
            <person name="Wang L."/>
            <person name="Huang L."/>
        </authorList>
    </citation>
    <scope>NUCLEOTIDE SEQUENCE [LARGE SCALE GENOMIC DNA]</scope>
    <source>
        <strain evidence="3">SXYL134</strain>
    </source>
</reference>
<dbReference type="AlphaFoldDB" id="A0A194UPR4"/>
<name>A0A194UPR4_CYTMA</name>
<feature type="compositionally biased region" description="Basic residues" evidence="1">
    <location>
        <begin position="1"/>
        <end position="18"/>
    </location>
</feature>
<evidence type="ECO:0000313" key="2">
    <source>
        <dbReference type="EMBL" id="KUI53660.1"/>
    </source>
</evidence>
<proteinExistence type="predicted"/>
<evidence type="ECO:0000313" key="3">
    <source>
        <dbReference type="Proteomes" id="UP000078576"/>
    </source>
</evidence>
<feature type="region of interest" description="Disordered" evidence="1">
    <location>
        <begin position="1"/>
        <end position="32"/>
    </location>
</feature>